<dbReference type="RefSeq" id="WP_344657635.1">
    <property type="nucleotide sequence ID" value="NZ_BAAAQM010000015.1"/>
</dbReference>
<feature type="region of interest" description="Disordered" evidence="1">
    <location>
        <begin position="1"/>
        <end position="23"/>
    </location>
</feature>
<reference evidence="2 3" key="1">
    <citation type="journal article" date="2019" name="Int. J. Syst. Evol. Microbiol.">
        <title>The Global Catalogue of Microorganisms (GCM) 10K type strain sequencing project: providing services to taxonomists for standard genome sequencing and annotation.</title>
        <authorList>
            <consortium name="The Broad Institute Genomics Platform"/>
            <consortium name="The Broad Institute Genome Sequencing Center for Infectious Disease"/>
            <person name="Wu L."/>
            <person name="Ma J."/>
        </authorList>
    </citation>
    <scope>NUCLEOTIDE SEQUENCE [LARGE SCALE GENOMIC DNA]</scope>
    <source>
        <strain evidence="2 3">JCM 16013</strain>
    </source>
</reference>
<evidence type="ECO:0000313" key="3">
    <source>
        <dbReference type="Proteomes" id="UP001499854"/>
    </source>
</evidence>
<evidence type="ECO:0000313" key="2">
    <source>
        <dbReference type="EMBL" id="GAA1969471.1"/>
    </source>
</evidence>
<protein>
    <submittedName>
        <fullName evidence="2">Uncharacterized protein</fullName>
    </submittedName>
</protein>
<accession>A0ABN2RHT8</accession>
<dbReference type="Proteomes" id="UP001499854">
    <property type="component" value="Unassembled WGS sequence"/>
</dbReference>
<keyword evidence="3" id="KW-1185">Reference proteome</keyword>
<evidence type="ECO:0000256" key="1">
    <source>
        <dbReference type="SAM" id="MobiDB-lite"/>
    </source>
</evidence>
<name>A0ABN2RHT8_9ACTN</name>
<dbReference type="EMBL" id="BAAAQM010000015">
    <property type="protein sequence ID" value="GAA1969471.1"/>
    <property type="molecule type" value="Genomic_DNA"/>
</dbReference>
<gene>
    <name evidence="2" type="ORF">GCM10009838_30170</name>
</gene>
<sequence>MSQPVREVELPAPPHESWLDHHRVNPPRLVPGTYSVDEAEHGRDRLTGTYVLSPGDVRGVRFVHELVRTGCWSLDGWQPCLECEECGVLVASRLDDCYSAQETRLYPDVVVREQAGEDLDDGPDPFALGADWDRSGPELREVCFVPPPQEPRPALVATRWLVRGLKSEVYRDDPPA</sequence>
<comment type="caution">
    <text evidence="2">The sequence shown here is derived from an EMBL/GenBank/DDBJ whole genome shotgun (WGS) entry which is preliminary data.</text>
</comment>
<proteinExistence type="predicted"/>
<organism evidence="2 3">
    <name type="scientific">Catenulispora subtropica</name>
    <dbReference type="NCBI Taxonomy" id="450798"/>
    <lineage>
        <taxon>Bacteria</taxon>
        <taxon>Bacillati</taxon>
        <taxon>Actinomycetota</taxon>
        <taxon>Actinomycetes</taxon>
        <taxon>Catenulisporales</taxon>
        <taxon>Catenulisporaceae</taxon>
        <taxon>Catenulispora</taxon>
    </lineage>
</organism>